<evidence type="ECO:0000313" key="2">
    <source>
        <dbReference type="Proteomes" id="UP001060215"/>
    </source>
</evidence>
<gene>
    <name evidence="1" type="ORF">LOK49_LG02G01743</name>
</gene>
<sequence>MEHPEPKCFAKGTTYCIIWDFETKGIAKILQNKDCSTAITSVCWSNMAVAYLCLLLTSECVRIFSSSPIYRRVIVVILYLSIGNTSIHTILYFLYTLNFYMNTGTTTVLPVSLPETVTVRNKLSDGSACCTPTSACFNNYGDLVYVGNSKGEILVIDHKMLRVRGGEGQYVLMNSNDQTIRIYENLLPLKDVFRALDELSNIPDELDEVEKLKAVGATCLVLFRELQDSITKMHWKAPCFSGDGEWVVGGFANKLEHKIHIWDRAGRLVKILEAPKEALIDLAWHPVHSIVVSVSLTGLVYIWAKDYIENWSAFAMDFKELVENEEYVKESDVDEDNEVDIMTVEKDSAFSDSDMSQEEICFLAANLCHDVHVQQDKCIESSSKLVDSSHSGSPLYVEAGRNGIHRTSIKSNQSIQLQQG</sequence>
<protein>
    <submittedName>
        <fullName evidence="1">Protein RBL</fullName>
    </submittedName>
</protein>
<comment type="caution">
    <text evidence="1">The sequence shown here is derived from an EMBL/GenBank/DDBJ whole genome shotgun (WGS) entry which is preliminary data.</text>
</comment>
<dbReference type="EMBL" id="CM045760">
    <property type="protein sequence ID" value="KAI8026082.1"/>
    <property type="molecule type" value="Genomic_DNA"/>
</dbReference>
<evidence type="ECO:0000313" key="1">
    <source>
        <dbReference type="EMBL" id="KAI8026082.1"/>
    </source>
</evidence>
<reference evidence="1 2" key="1">
    <citation type="journal article" date="2022" name="Plant J.">
        <title>Chromosome-level genome of Camellia lanceoleosa provides a valuable resource for understanding genome evolution and self-incompatibility.</title>
        <authorList>
            <person name="Gong W."/>
            <person name="Xiao S."/>
            <person name="Wang L."/>
            <person name="Liao Z."/>
            <person name="Chang Y."/>
            <person name="Mo W."/>
            <person name="Hu G."/>
            <person name="Li W."/>
            <person name="Zhao G."/>
            <person name="Zhu H."/>
            <person name="Hu X."/>
            <person name="Ji K."/>
            <person name="Xiang X."/>
            <person name="Song Q."/>
            <person name="Yuan D."/>
            <person name="Jin S."/>
            <person name="Zhang L."/>
        </authorList>
    </citation>
    <scope>NUCLEOTIDE SEQUENCE [LARGE SCALE GENOMIC DNA]</scope>
    <source>
        <strain evidence="1">SQ_2022a</strain>
    </source>
</reference>
<proteinExistence type="predicted"/>
<keyword evidence="2" id="KW-1185">Reference proteome</keyword>
<dbReference type="Proteomes" id="UP001060215">
    <property type="component" value="Chromosome 3"/>
</dbReference>
<name>A0ACC0IMF9_9ERIC</name>
<organism evidence="1 2">
    <name type="scientific">Camellia lanceoleosa</name>
    <dbReference type="NCBI Taxonomy" id="1840588"/>
    <lineage>
        <taxon>Eukaryota</taxon>
        <taxon>Viridiplantae</taxon>
        <taxon>Streptophyta</taxon>
        <taxon>Embryophyta</taxon>
        <taxon>Tracheophyta</taxon>
        <taxon>Spermatophyta</taxon>
        <taxon>Magnoliopsida</taxon>
        <taxon>eudicotyledons</taxon>
        <taxon>Gunneridae</taxon>
        <taxon>Pentapetalae</taxon>
        <taxon>asterids</taxon>
        <taxon>Ericales</taxon>
        <taxon>Theaceae</taxon>
        <taxon>Camellia</taxon>
    </lineage>
</organism>
<accession>A0ACC0IMF9</accession>